<dbReference type="Proteomes" id="UP001062901">
    <property type="component" value="Unassembled WGS sequence"/>
</dbReference>
<organism evidence="1 2">
    <name type="scientific">Saccharibacter floricola DSM 15669</name>
    <dbReference type="NCBI Taxonomy" id="1123227"/>
    <lineage>
        <taxon>Bacteria</taxon>
        <taxon>Pseudomonadati</taxon>
        <taxon>Pseudomonadota</taxon>
        <taxon>Alphaproteobacteria</taxon>
        <taxon>Acetobacterales</taxon>
        <taxon>Acetobacteraceae</taxon>
        <taxon>Saccharibacter</taxon>
    </lineage>
</organism>
<keyword evidence="2" id="KW-1185">Reference proteome</keyword>
<dbReference type="EMBL" id="BAQD01000124">
    <property type="protein sequence ID" value="GBQ08570.1"/>
    <property type="molecule type" value="Genomic_DNA"/>
</dbReference>
<protein>
    <recommendedName>
        <fullName evidence="3">Chorismate lyase</fullName>
    </recommendedName>
</protein>
<sequence>MAPASAHDQGQKLRTLLLERDSATASLQSFCKTPIHAVLLHDHSIPDSALIASLNLSATSDAAITIRHVQLMCGSTLLSEAWNAYVPNRLTPIARARLADKHTPFGRAVGSATFWRERLSSRVTGLPAGFILENRALLHRHTDSLPIAAVLERYTKDALPR</sequence>
<evidence type="ECO:0008006" key="3">
    <source>
        <dbReference type="Google" id="ProtNLM"/>
    </source>
</evidence>
<gene>
    <name evidence="1" type="ORF">AA15669_1817</name>
</gene>
<dbReference type="Gene3D" id="3.40.1410.10">
    <property type="entry name" value="Chorismate lyase-like"/>
    <property type="match status" value="1"/>
</dbReference>
<accession>A0ABQ0P0V6</accession>
<dbReference type="RefSeq" id="WP_026294226.1">
    <property type="nucleotide sequence ID" value="NZ_BAQD01000124.1"/>
</dbReference>
<proteinExistence type="predicted"/>
<evidence type="ECO:0000313" key="1">
    <source>
        <dbReference type="EMBL" id="GBQ08570.1"/>
    </source>
</evidence>
<evidence type="ECO:0000313" key="2">
    <source>
        <dbReference type="Proteomes" id="UP001062901"/>
    </source>
</evidence>
<dbReference type="SUPFAM" id="SSF64288">
    <property type="entry name" value="Chorismate lyase-like"/>
    <property type="match status" value="1"/>
</dbReference>
<reference evidence="1" key="1">
    <citation type="submission" date="2013-04" db="EMBL/GenBank/DDBJ databases">
        <title>The genome sequencing project of 58 acetic acid bacteria.</title>
        <authorList>
            <person name="Okamoto-Kainuma A."/>
            <person name="Ishikawa M."/>
            <person name="Umino S."/>
            <person name="Koizumi Y."/>
            <person name="Shiwa Y."/>
            <person name="Yoshikawa H."/>
            <person name="Matsutani M."/>
            <person name="Matsushita K."/>
        </authorList>
    </citation>
    <scope>NUCLEOTIDE SEQUENCE</scope>
    <source>
        <strain evidence="1">DSM 15669</strain>
    </source>
</reference>
<name>A0ABQ0P0V6_9PROT</name>
<comment type="caution">
    <text evidence="1">The sequence shown here is derived from an EMBL/GenBank/DDBJ whole genome shotgun (WGS) entry which is preliminary data.</text>
</comment>
<dbReference type="InterPro" id="IPR028978">
    <property type="entry name" value="Chorismate_lyase_/UTRA_dom_sf"/>
</dbReference>